<dbReference type="Pfam" id="PF08238">
    <property type="entry name" value="Sel1"/>
    <property type="match status" value="4"/>
</dbReference>
<sequence length="285" mass="30857">MHPTFFRAPLPRPVLFVAVLLIGPLAARAATVTNCVAPLAYALTYARAASAPAKRSGADDLLDISGVGNGVTNLLNDGSRWVSQHWFTLRANHGNRAAQYELGVRDALGIGFSQNDAAAAQWFHLAAAQGDVRASNDRGVLYAEGRGVPQSYRNAAHWFELATRQGYAVAQFNLGVMFARGRGVPQAPSLAAVWFRRAAEQDFVPAQLALGNLLDHGAPGLGRNLPMAYFWQVLAKAALPAQDPRMTCLVPAMRASEARLSAGDIEDAQRAAESWWHYHLDMRKS</sequence>
<name>T1C083_9ZZZZ</name>
<dbReference type="SMART" id="SM00671">
    <property type="entry name" value="SEL1"/>
    <property type="match status" value="4"/>
</dbReference>
<dbReference type="SUPFAM" id="SSF81901">
    <property type="entry name" value="HCP-like"/>
    <property type="match status" value="1"/>
</dbReference>
<dbReference type="Gene3D" id="1.25.40.10">
    <property type="entry name" value="Tetratricopeptide repeat domain"/>
    <property type="match status" value="1"/>
</dbReference>
<comment type="caution">
    <text evidence="1">The sequence shown here is derived from an EMBL/GenBank/DDBJ whole genome shotgun (WGS) entry which is preliminary data.</text>
</comment>
<proteinExistence type="predicted"/>
<reference evidence="1" key="1">
    <citation type="submission" date="2013-08" db="EMBL/GenBank/DDBJ databases">
        <authorList>
            <person name="Mendez C."/>
            <person name="Richter M."/>
            <person name="Ferrer M."/>
            <person name="Sanchez J."/>
        </authorList>
    </citation>
    <scope>NUCLEOTIDE SEQUENCE</scope>
</reference>
<dbReference type="InterPro" id="IPR011990">
    <property type="entry name" value="TPR-like_helical_dom_sf"/>
</dbReference>
<dbReference type="AlphaFoldDB" id="T1C083"/>
<dbReference type="InterPro" id="IPR006597">
    <property type="entry name" value="Sel1-like"/>
</dbReference>
<accession>T1C083</accession>
<organism evidence="1">
    <name type="scientific">mine drainage metagenome</name>
    <dbReference type="NCBI Taxonomy" id="410659"/>
    <lineage>
        <taxon>unclassified sequences</taxon>
        <taxon>metagenomes</taxon>
        <taxon>ecological metagenomes</taxon>
    </lineage>
</organism>
<dbReference type="PANTHER" id="PTHR11102">
    <property type="entry name" value="SEL-1-LIKE PROTEIN"/>
    <property type="match status" value="1"/>
</dbReference>
<dbReference type="InterPro" id="IPR050767">
    <property type="entry name" value="Sel1_AlgK"/>
</dbReference>
<evidence type="ECO:0000313" key="1">
    <source>
        <dbReference type="EMBL" id="EQD74233.1"/>
    </source>
</evidence>
<dbReference type="EMBL" id="AUZY01001678">
    <property type="protein sequence ID" value="EQD74233.1"/>
    <property type="molecule type" value="Genomic_DNA"/>
</dbReference>
<dbReference type="PANTHER" id="PTHR11102:SF160">
    <property type="entry name" value="ERAD-ASSOCIATED E3 UBIQUITIN-PROTEIN LIGASE COMPONENT HRD3"/>
    <property type="match status" value="1"/>
</dbReference>
<protein>
    <submittedName>
        <fullName evidence="1">TPR repeat-containing protein</fullName>
    </submittedName>
</protein>
<gene>
    <name evidence="1" type="ORF">B1B_02787</name>
</gene>
<reference evidence="1" key="2">
    <citation type="journal article" date="2014" name="ISME J.">
        <title>Microbial stratification in low pH oxic and suboxic macroscopic growths along an acid mine drainage.</title>
        <authorList>
            <person name="Mendez-Garcia C."/>
            <person name="Mesa V."/>
            <person name="Sprenger R.R."/>
            <person name="Richter M."/>
            <person name="Diez M.S."/>
            <person name="Solano J."/>
            <person name="Bargiela R."/>
            <person name="Golyshina O.V."/>
            <person name="Manteca A."/>
            <person name="Ramos J.L."/>
            <person name="Gallego J.R."/>
            <person name="Llorente I."/>
            <person name="Martins Dos Santos V.A."/>
            <person name="Jensen O.N."/>
            <person name="Pelaez A.I."/>
            <person name="Sanchez J."/>
            <person name="Ferrer M."/>
        </authorList>
    </citation>
    <scope>NUCLEOTIDE SEQUENCE</scope>
</reference>